<evidence type="ECO:0000256" key="4">
    <source>
        <dbReference type="ARBA" id="ARBA00022982"/>
    </source>
</evidence>
<evidence type="ECO:0000256" key="7">
    <source>
        <dbReference type="SAM" id="SignalP"/>
    </source>
</evidence>
<feature type="chain" id="PRO_5037535224" evidence="7">
    <location>
        <begin position="22"/>
        <end position="221"/>
    </location>
</feature>
<evidence type="ECO:0000256" key="5">
    <source>
        <dbReference type="ARBA" id="ARBA00023004"/>
    </source>
</evidence>
<keyword evidence="7" id="KW-0732">Signal</keyword>
<gene>
    <name evidence="9" type="ORF">I8J34_03875</name>
</gene>
<feature type="signal peptide" evidence="7">
    <location>
        <begin position="1"/>
        <end position="21"/>
    </location>
</feature>
<dbReference type="RefSeq" id="WP_214360055.1">
    <property type="nucleotide sequence ID" value="NZ_JAEKFT010000003.1"/>
</dbReference>
<dbReference type="InterPro" id="IPR002327">
    <property type="entry name" value="Cyt_c_1A/1B"/>
</dbReference>
<dbReference type="InterPro" id="IPR036909">
    <property type="entry name" value="Cyt_c-like_dom_sf"/>
</dbReference>
<evidence type="ECO:0000313" key="9">
    <source>
        <dbReference type="EMBL" id="MBT0960303.1"/>
    </source>
</evidence>
<sequence>MTILRTLTALAALGAPLLAHAAGDAESGAQAFRACAACHSLVAGEHRTGPSLATVFGRRAGTVEGFARYSEALRQSTVVWDEEALDAWLRDPAAVIPGNAMRFRGLPEAPARADLIAYLRAVSAGKLAPPKTRALPDLKAVDTGQRVRAIGHCGDTYRVTLGDGAIFPFWEFNLRFKTDSSARGPRHGEPVIVGAGMGGDRAQVVFSAPQEISAFIRDACP</sequence>
<protein>
    <submittedName>
        <fullName evidence="9">Cytochrome c family protein</fullName>
    </submittedName>
</protein>
<keyword evidence="10" id="KW-1185">Reference proteome</keyword>
<evidence type="ECO:0000259" key="8">
    <source>
        <dbReference type="PROSITE" id="PS51007"/>
    </source>
</evidence>
<dbReference type="AlphaFoldDB" id="A0A944DCN6"/>
<organism evidence="9 10">
    <name type="scientific">Denitromonas iodatirespirans</name>
    <dbReference type="NCBI Taxonomy" id="2795389"/>
    <lineage>
        <taxon>Bacteria</taxon>
        <taxon>Pseudomonadati</taxon>
        <taxon>Pseudomonadota</taxon>
        <taxon>Betaproteobacteria</taxon>
        <taxon>Rhodocyclales</taxon>
        <taxon>Zoogloeaceae</taxon>
        <taxon>Denitromonas</taxon>
    </lineage>
</organism>
<name>A0A944DCN6_DENI1</name>
<dbReference type="PROSITE" id="PS51007">
    <property type="entry name" value="CYTC"/>
    <property type="match status" value="1"/>
</dbReference>
<keyword evidence="3 6" id="KW-0479">Metal-binding</keyword>
<evidence type="ECO:0000256" key="2">
    <source>
        <dbReference type="ARBA" id="ARBA00022617"/>
    </source>
</evidence>
<dbReference type="PRINTS" id="PR00604">
    <property type="entry name" value="CYTCHRMECIAB"/>
</dbReference>
<keyword evidence="1" id="KW-0813">Transport</keyword>
<accession>A0A944DCN6</accession>
<dbReference type="PANTHER" id="PTHR11961">
    <property type="entry name" value="CYTOCHROME C"/>
    <property type="match status" value="1"/>
</dbReference>
<evidence type="ECO:0000256" key="6">
    <source>
        <dbReference type="PROSITE-ProRule" id="PRU00433"/>
    </source>
</evidence>
<dbReference type="GO" id="GO:0046872">
    <property type="term" value="F:metal ion binding"/>
    <property type="evidence" value="ECO:0007669"/>
    <property type="project" value="UniProtKB-KW"/>
</dbReference>
<dbReference type="Proteomes" id="UP000694660">
    <property type="component" value="Unassembled WGS sequence"/>
</dbReference>
<comment type="caution">
    <text evidence="9">The sequence shown here is derived from an EMBL/GenBank/DDBJ whole genome shotgun (WGS) entry which is preliminary data.</text>
</comment>
<dbReference type="GO" id="GO:0009055">
    <property type="term" value="F:electron transfer activity"/>
    <property type="evidence" value="ECO:0007669"/>
    <property type="project" value="InterPro"/>
</dbReference>
<dbReference type="GO" id="GO:0020037">
    <property type="term" value="F:heme binding"/>
    <property type="evidence" value="ECO:0007669"/>
    <property type="project" value="InterPro"/>
</dbReference>
<dbReference type="EMBL" id="JAEKFT010000003">
    <property type="protein sequence ID" value="MBT0960303.1"/>
    <property type="molecule type" value="Genomic_DNA"/>
</dbReference>
<evidence type="ECO:0000256" key="3">
    <source>
        <dbReference type="ARBA" id="ARBA00022723"/>
    </source>
</evidence>
<keyword evidence="2 6" id="KW-0349">Heme</keyword>
<evidence type="ECO:0000313" key="10">
    <source>
        <dbReference type="Proteomes" id="UP000694660"/>
    </source>
</evidence>
<keyword evidence="5 6" id="KW-0408">Iron</keyword>
<dbReference type="SUPFAM" id="SSF46626">
    <property type="entry name" value="Cytochrome c"/>
    <property type="match status" value="1"/>
</dbReference>
<reference evidence="10" key="1">
    <citation type="journal article" date="2022" name="ISME J.">
        <title>Genetic and phylogenetic analysis of dissimilatory iodate-reducing bacteria identifies potential niches across the world's oceans.</title>
        <authorList>
            <person name="Reyes-Umana V."/>
            <person name="Henning Z."/>
            <person name="Lee K."/>
            <person name="Barnum T.P."/>
            <person name="Coates J.D."/>
        </authorList>
    </citation>
    <scope>NUCLEOTIDE SEQUENCE [LARGE SCALE GENOMIC DNA]</scope>
    <source>
        <strain evidence="10">IR12</strain>
    </source>
</reference>
<dbReference type="InterPro" id="IPR009056">
    <property type="entry name" value="Cyt_c-like_dom"/>
</dbReference>
<proteinExistence type="predicted"/>
<evidence type="ECO:0000256" key="1">
    <source>
        <dbReference type="ARBA" id="ARBA00022448"/>
    </source>
</evidence>
<keyword evidence="4" id="KW-0249">Electron transport</keyword>
<feature type="domain" description="Cytochrome c" evidence="8">
    <location>
        <begin position="23"/>
        <end position="123"/>
    </location>
</feature>
<dbReference type="Gene3D" id="1.10.760.10">
    <property type="entry name" value="Cytochrome c-like domain"/>
    <property type="match status" value="1"/>
</dbReference>